<keyword evidence="5 8" id="KW-1133">Transmembrane helix</keyword>
<keyword evidence="3" id="KW-0813">Transport</keyword>
<dbReference type="RefSeq" id="WP_131939413.1">
    <property type="nucleotide sequence ID" value="NZ_BAAAMX010000065.1"/>
</dbReference>
<dbReference type="Pfam" id="PF01496">
    <property type="entry name" value="V_ATPase_I"/>
    <property type="match status" value="1"/>
</dbReference>
<dbReference type="PANTHER" id="PTHR11629">
    <property type="entry name" value="VACUOLAR PROTON ATPASES"/>
    <property type="match status" value="1"/>
</dbReference>
<dbReference type="AlphaFoldDB" id="A0A4V2XMZ6"/>
<comment type="subcellular location">
    <subcellularLocation>
        <location evidence="1">Membrane</location>
        <topology evidence="1">Multi-pass membrane protein</topology>
    </subcellularLocation>
</comment>
<evidence type="ECO:0000256" key="3">
    <source>
        <dbReference type="ARBA" id="ARBA00022448"/>
    </source>
</evidence>
<evidence type="ECO:0000256" key="6">
    <source>
        <dbReference type="ARBA" id="ARBA00023065"/>
    </source>
</evidence>
<evidence type="ECO:0000313" key="10">
    <source>
        <dbReference type="Proteomes" id="UP000295431"/>
    </source>
</evidence>
<dbReference type="GO" id="GO:0046961">
    <property type="term" value="F:proton-transporting ATPase activity, rotational mechanism"/>
    <property type="evidence" value="ECO:0007669"/>
    <property type="project" value="InterPro"/>
</dbReference>
<proteinExistence type="inferred from homology"/>
<name>A0A4V2XMZ6_9ACTN</name>
<keyword evidence="6" id="KW-0406">Ion transport</keyword>
<dbReference type="GO" id="GO:0007035">
    <property type="term" value="P:vacuolar acidification"/>
    <property type="evidence" value="ECO:0007669"/>
    <property type="project" value="TreeGrafter"/>
</dbReference>
<feature type="transmembrane region" description="Helical" evidence="8">
    <location>
        <begin position="181"/>
        <end position="210"/>
    </location>
</feature>
<evidence type="ECO:0000256" key="4">
    <source>
        <dbReference type="ARBA" id="ARBA00022692"/>
    </source>
</evidence>
<dbReference type="PANTHER" id="PTHR11629:SF63">
    <property type="entry name" value="V-TYPE PROTON ATPASE SUBUNIT A"/>
    <property type="match status" value="1"/>
</dbReference>
<comment type="similarity">
    <text evidence="2">Belongs to the V-ATPase 116 kDa subunit family.</text>
</comment>
<comment type="caution">
    <text evidence="9">The sequence shown here is derived from an EMBL/GenBank/DDBJ whole genome shotgun (WGS) entry which is preliminary data.</text>
</comment>
<keyword evidence="10" id="KW-1185">Reference proteome</keyword>
<organism evidence="9 10">
    <name type="scientific">Actinomadura bangladeshensis</name>
    <dbReference type="NCBI Taxonomy" id="453573"/>
    <lineage>
        <taxon>Bacteria</taxon>
        <taxon>Bacillati</taxon>
        <taxon>Actinomycetota</taxon>
        <taxon>Actinomycetes</taxon>
        <taxon>Streptosporangiales</taxon>
        <taxon>Thermomonosporaceae</taxon>
        <taxon>Actinomadura</taxon>
    </lineage>
</organism>
<evidence type="ECO:0000256" key="8">
    <source>
        <dbReference type="SAM" id="Phobius"/>
    </source>
</evidence>
<protein>
    <submittedName>
        <fullName evidence="9">ATPase</fullName>
    </submittedName>
</protein>
<feature type="transmembrane region" description="Helical" evidence="8">
    <location>
        <begin position="407"/>
        <end position="430"/>
    </location>
</feature>
<evidence type="ECO:0000256" key="7">
    <source>
        <dbReference type="ARBA" id="ARBA00023136"/>
    </source>
</evidence>
<feature type="transmembrane region" description="Helical" evidence="8">
    <location>
        <begin position="264"/>
        <end position="285"/>
    </location>
</feature>
<dbReference type="GO" id="GO:0051117">
    <property type="term" value="F:ATPase binding"/>
    <property type="evidence" value="ECO:0007669"/>
    <property type="project" value="TreeGrafter"/>
</dbReference>
<evidence type="ECO:0000313" key="9">
    <source>
        <dbReference type="EMBL" id="TDC16166.1"/>
    </source>
</evidence>
<evidence type="ECO:0000256" key="5">
    <source>
        <dbReference type="ARBA" id="ARBA00022989"/>
    </source>
</evidence>
<evidence type="ECO:0000256" key="2">
    <source>
        <dbReference type="ARBA" id="ARBA00009904"/>
    </source>
</evidence>
<feature type="transmembrane region" description="Helical" evidence="8">
    <location>
        <begin position="370"/>
        <end position="395"/>
    </location>
</feature>
<reference evidence="9 10" key="1">
    <citation type="submission" date="2019-03" db="EMBL/GenBank/DDBJ databases">
        <title>Draft genome sequences of novel Actinobacteria.</title>
        <authorList>
            <person name="Sahin N."/>
            <person name="Ay H."/>
            <person name="Saygin H."/>
        </authorList>
    </citation>
    <scope>NUCLEOTIDE SEQUENCE [LARGE SCALE GENOMIC DNA]</scope>
    <source>
        <strain evidence="9 10">DSM 45347</strain>
    </source>
</reference>
<keyword evidence="4 8" id="KW-0812">Transmembrane</keyword>
<dbReference type="OrthoDB" id="9803814at2"/>
<feature type="transmembrane region" description="Helical" evidence="8">
    <location>
        <begin position="325"/>
        <end position="349"/>
    </location>
</feature>
<keyword evidence="7 8" id="KW-0472">Membrane</keyword>
<sequence length="474" mass="49156">MRWPENLQPVRMTRIAVVAPLDALRDALARTADAGVVEFDLPPERTAPGEAARMLRSAGGGGPEPAVLPAAPDLDGLAERRRFDLLAGEAELEEHAAAAFRRNGVAALAGWTPEAARAGLAGRLAETGAAAVPLPHPRGAEAPSLLPGARRAENGRGSLAPLVDTYGTVPYADLDPTPLAWAAYVLMFGMMFGDAGHGLLLLAGAAALLAGYPRRWPRLRRVWPFVLGAGVTSTVFGVLYGEFFGPTHLIPEVWLAPLDEPVELLVAAIGAGAVLLAGAYAIGIANRWREGGWPVALYEPSGIAGASAFLGLGALAAGFYLGHLWLTIAGGACAALGLGLAFAGFLAAGGGGGTGLVEAVVEVFDLVIRLGANVVSFARLAAFGLTHAALAGIVWSGTAALWQRGGASAVLAFAVFAAGTAVTFALEALVAGVQALRLEYYELFSRLFRSQGRPFRPWHIPMIEEEVDGSCPQK</sequence>
<dbReference type="GO" id="GO:0033179">
    <property type="term" value="C:proton-transporting V-type ATPase, V0 domain"/>
    <property type="evidence" value="ECO:0007669"/>
    <property type="project" value="InterPro"/>
</dbReference>
<dbReference type="GO" id="GO:0016471">
    <property type="term" value="C:vacuolar proton-transporting V-type ATPase complex"/>
    <property type="evidence" value="ECO:0007669"/>
    <property type="project" value="TreeGrafter"/>
</dbReference>
<feature type="transmembrane region" description="Helical" evidence="8">
    <location>
        <begin position="297"/>
        <end position="319"/>
    </location>
</feature>
<gene>
    <name evidence="9" type="ORF">E1284_13555</name>
</gene>
<dbReference type="Proteomes" id="UP000295431">
    <property type="component" value="Unassembled WGS sequence"/>
</dbReference>
<accession>A0A4V2XMZ6</accession>
<evidence type="ECO:0000256" key="1">
    <source>
        <dbReference type="ARBA" id="ARBA00004141"/>
    </source>
</evidence>
<dbReference type="EMBL" id="SMJW01000055">
    <property type="protein sequence ID" value="TDC16166.1"/>
    <property type="molecule type" value="Genomic_DNA"/>
</dbReference>
<feature type="transmembrane region" description="Helical" evidence="8">
    <location>
        <begin position="222"/>
        <end position="244"/>
    </location>
</feature>
<dbReference type="InterPro" id="IPR002490">
    <property type="entry name" value="V-ATPase_116kDa_su"/>
</dbReference>